<dbReference type="InterPro" id="IPR017938">
    <property type="entry name" value="Riboflavin_synthase-like_b-brl"/>
</dbReference>
<dbReference type="Pfam" id="PF00175">
    <property type="entry name" value="NAD_binding_1"/>
    <property type="match status" value="1"/>
</dbReference>
<comment type="similarity">
    <text evidence="1">Belongs to the ferredoxin--NADP reductase type 1 family.</text>
</comment>
<dbReference type="Gene3D" id="2.40.30.10">
    <property type="entry name" value="Translation factors"/>
    <property type="match status" value="1"/>
</dbReference>
<dbReference type="AlphaFoldDB" id="A0A8B6X250"/>
<sequence>MPPDKYTRETITWIKPWTPHLFSFRTTRSPGFRFIPGQFARLGVWREDGDPAEKKGPRWVWRAYSIASANYDEFLEFYSIVVPDGEFTTKLASLKVGDEVLVEKTNYGFLTTDRFEGGRELWLLSSGTGLAPFISILLDLAIWEQYERIVVVHSVRHADELAYRDTIEGLKDHEAFGELLAESPGKVVYLPLITREQGHWPDGRPMLAKRITTALADGSLAAEAGVPLDPATSRVMICGNPTMVDDIRKQLAAMGFAVSRRGVPGTMAVENYW</sequence>
<evidence type="ECO:0000256" key="2">
    <source>
        <dbReference type="ARBA" id="ARBA00013223"/>
    </source>
</evidence>
<dbReference type="SUPFAM" id="SSF63380">
    <property type="entry name" value="Riboflavin synthase domain-like"/>
    <property type="match status" value="1"/>
</dbReference>
<dbReference type="InterPro" id="IPR051930">
    <property type="entry name" value="FNR_type-1"/>
</dbReference>
<evidence type="ECO:0000256" key="1">
    <source>
        <dbReference type="ARBA" id="ARBA00008312"/>
    </source>
</evidence>
<dbReference type="PRINTS" id="PR00371">
    <property type="entry name" value="FPNCR"/>
</dbReference>
<dbReference type="PANTHER" id="PTHR47878:SF2">
    <property type="entry name" value="OXIDOREDUCTASE FAD_NAD(P)-BINDING DOMAIN PROTEIN"/>
    <property type="match status" value="1"/>
</dbReference>
<dbReference type="Proteomes" id="UP000675920">
    <property type="component" value="Unplaced"/>
</dbReference>
<evidence type="ECO:0000256" key="4">
    <source>
        <dbReference type="ARBA" id="ARBA00047776"/>
    </source>
</evidence>
<evidence type="ECO:0000313" key="7">
    <source>
        <dbReference type="RefSeq" id="WP_028310334.1"/>
    </source>
</evidence>
<dbReference type="PANTHER" id="PTHR47878">
    <property type="entry name" value="OXIDOREDUCTASE FAD/NAD(P)-BINDING DOMAIN PROTEIN"/>
    <property type="match status" value="1"/>
</dbReference>
<dbReference type="GO" id="GO:0034599">
    <property type="term" value="P:cellular response to oxidative stress"/>
    <property type="evidence" value="ECO:0007669"/>
    <property type="project" value="TreeGrafter"/>
</dbReference>
<dbReference type="Gene3D" id="3.40.50.80">
    <property type="entry name" value="Nucleotide-binding domain of ferredoxin-NADP reductase (FNR) module"/>
    <property type="match status" value="1"/>
</dbReference>
<dbReference type="InterPro" id="IPR033892">
    <property type="entry name" value="FNR_bac"/>
</dbReference>
<dbReference type="InterPro" id="IPR001709">
    <property type="entry name" value="Flavoprot_Pyr_Nucl_cyt_Rdtase"/>
</dbReference>
<keyword evidence="6" id="KW-1185">Reference proteome</keyword>
<dbReference type="EC" id="1.18.1.2" evidence="2"/>
<protein>
    <recommendedName>
        <fullName evidence="2">ferredoxin--NADP(+) reductase</fullName>
        <ecNumber evidence="2">1.18.1.2</ecNumber>
    </recommendedName>
</protein>
<dbReference type="PROSITE" id="PS51384">
    <property type="entry name" value="FAD_FR"/>
    <property type="match status" value="1"/>
</dbReference>
<evidence type="ECO:0000259" key="5">
    <source>
        <dbReference type="PROSITE" id="PS51384"/>
    </source>
</evidence>
<dbReference type="InterPro" id="IPR001433">
    <property type="entry name" value="OxRdtase_FAD/NAD-bd"/>
</dbReference>
<keyword evidence="3" id="KW-0547">Nucleotide-binding</keyword>
<reference evidence="7" key="1">
    <citation type="submission" date="2025-08" db="UniProtKB">
        <authorList>
            <consortium name="RefSeq"/>
        </authorList>
    </citation>
    <scope>IDENTIFICATION</scope>
</reference>
<dbReference type="RefSeq" id="WP_028310334.1">
    <property type="nucleotide sequence ID" value="NZ_AXWS01000007.1"/>
</dbReference>
<accession>A0A8B6X250</accession>
<evidence type="ECO:0000256" key="3">
    <source>
        <dbReference type="ARBA" id="ARBA00022741"/>
    </source>
</evidence>
<dbReference type="InterPro" id="IPR039261">
    <property type="entry name" value="FNR_nucleotide-bd"/>
</dbReference>
<proteinExistence type="inferred from homology"/>
<feature type="domain" description="FAD-binding FR-type" evidence="5">
    <location>
        <begin position="4"/>
        <end position="113"/>
    </location>
</feature>
<dbReference type="GO" id="GO:0042167">
    <property type="term" value="P:heme catabolic process"/>
    <property type="evidence" value="ECO:0007669"/>
    <property type="project" value="TreeGrafter"/>
</dbReference>
<name>A0A8B6X250_9BURK</name>
<organism evidence="6 7">
    <name type="scientific">Derxia gummosa DSM 723</name>
    <dbReference type="NCBI Taxonomy" id="1121388"/>
    <lineage>
        <taxon>Bacteria</taxon>
        <taxon>Pseudomonadati</taxon>
        <taxon>Pseudomonadota</taxon>
        <taxon>Betaproteobacteria</taxon>
        <taxon>Burkholderiales</taxon>
        <taxon>Alcaligenaceae</taxon>
        <taxon>Derxia</taxon>
    </lineage>
</organism>
<evidence type="ECO:0000313" key="6">
    <source>
        <dbReference type="Proteomes" id="UP000675920"/>
    </source>
</evidence>
<dbReference type="GO" id="GO:0000166">
    <property type="term" value="F:nucleotide binding"/>
    <property type="evidence" value="ECO:0007669"/>
    <property type="project" value="UniProtKB-KW"/>
</dbReference>
<dbReference type="GO" id="GO:0004324">
    <property type="term" value="F:ferredoxin-NADP+ reductase activity"/>
    <property type="evidence" value="ECO:0007669"/>
    <property type="project" value="UniProtKB-EC"/>
</dbReference>
<dbReference type="OrthoDB" id="9784483at2"/>
<dbReference type="SUPFAM" id="SSF52343">
    <property type="entry name" value="Ferredoxin reductase-like, C-terminal NADP-linked domain"/>
    <property type="match status" value="1"/>
</dbReference>
<dbReference type="InterPro" id="IPR017927">
    <property type="entry name" value="FAD-bd_FR_type"/>
</dbReference>
<dbReference type="CDD" id="cd06195">
    <property type="entry name" value="FNR1"/>
    <property type="match status" value="1"/>
</dbReference>
<comment type="catalytic activity">
    <reaction evidence="4">
        <text>2 reduced [2Fe-2S]-[ferredoxin] + NADP(+) + H(+) = 2 oxidized [2Fe-2S]-[ferredoxin] + NADPH</text>
        <dbReference type="Rhea" id="RHEA:20125"/>
        <dbReference type="Rhea" id="RHEA-COMP:10000"/>
        <dbReference type="Rhea" id="RHEA-COMP:10001"/>
        <dbReference type="ChEBI" id="CHEBI:15378"/>
        <dbReference type="ChEBI" id="CHEBI:33737"/>
        <dbReference type="ChEBI" id="CHEBI:33738"/>
        <dbReference type="ChEBI" id="CHEBI:57783"/>
        <dbReference type="ChEBI" id="CHEBI:58349"/>
        <dbReference type="EC" id="1.18.1.2"/>
    </reaction>
</comment>